<dbReference type="SUPFAM" id="SSF53756">
    <property type="entry name" value="UDP-Glycosyltransferase/glycogen phosphorylase"/>
    <property type="match status" value="1"/>
</dbReference>
<dbReference type="EMBL" id="QSKW01000007">
    <property type="protein sequence ID" value="RHE98671.1"/>
    <property type="molecule type" value="Genomic_DNA"/>
</dbReference>
<dbReference type="GO" id="GO:0016740">
    <property type="term" value="F:transferase activity"/>
    <property type="evidence" value="ECO:0007669"/>
    <property type="project" value="UniProtKB-KW"/>
</dbReference>
<reference evidence="2 3" key="1">
    <citation type="submission" date="2018-08" db="EMBL/GenBank/DDBJ databases">
        <title>A genome reference for cultivated species of the human gut microbiota.</title>
        <authorList>
            <person name="Zou Y."/>
            <person name="Xue W."/>
            <person name="Luo G."/>
        </authorList>
    </citation>
    <scope>NUCLEOTIDE SEQUENCE [LARGE SCALE GENOMIC DNA]</scope>
    <source>
        <strain evidence="2 3">AM27-11</strain>
    </source>
</reference>
<accession>A0A414LVJ3</accession>
<sequence>MTYLAILYLGYFGYNFRKLKSEAYMEKMVGAICWKKECEERELTFQEILLDETVIGGKIYVKREMLSAVGGINAEIHGKLSYELLLRIAKHAAIIQRPLENMRQEKDGDWLEVVPETCKSEEEGWKTDCYILGRYKGEFMKLGCFEQALAGLMSAEEEFQMQPAERRNYLEDMVTARECYWKIFDATQPILIYRGDEICYSVLDTFAEKLGEAFIQLGKKVEWFDAEKEDFRRIVKYFGKRFQAVIGMQTFMFSAKMQDGTFAHEKIIGPKYNYVFDHPIWLKNHLENTVNGLCVLTPDGNYADFVKKYYGLQAHFLPPAGIEKHLCEEKEWDVSFVGSIGEGFDGKLKQMLQCDRATRIIENHFIKKMKSNLKETPEKLFREVLDELDYKYTDCEFRDLFYEVRWMFYAMSQYYRKKVLELLLKAGIEVHVFGDSWKTCSLRKYQNLICHDAVLGEGCLEVYAKSRISLNIMTWHKDGFTERIANSMLQKSVVVTDWTKYIGTHFKAGEDMVIFELEKMGQLPQMIEELLYDEERQKRMSEKAYQIAKNQYTWHEHAEKFLKLVNMDKFHQKES</sequence>
<proteinExistence type="predicted"/>
<comment type="caution">
    <text evidence="2">The sequence shown here is derived from an EMBL/GenBank/DDBJ whole genome shotgun (WGS) entry which is preliminary data.</text>
</comment>
<protein>
    <submittedName>
        <fullName evidence="2">Glycosyltransferase family 1 protein</fullName>
    </submittedName>
</protein>
<evidence type="ECO:0000259" key="1">
    <source>
        <dbReference type="Pfam" id="PF13524"/>
    </source>
</evidence>
<dbReference type="InterPro" id="IPR055259">
    <property type="entry name" value="YkvP/CgeB_Glyco_trans-like"/>
</dbReference>
<name>A0A414LVJ3_9FIRM</name>
<keyword evidence="2" id="KW-0808">Transferase</keyword>
<evidence type="ECO:0000313" key="3">
    <source>
        <dbReference type="Proteomes" id="UP000286271"/>
    </source>
</evidence>
<feature type="domain" description="Spore protein YkvP/CgeB glycosyl transferase-like" evidence="1">
    <location>
        <begin position="420"/>
        <end position="562"/>
    </location>
</feature>
<dbReference type="Gene3D" id="3.40.50.2000">
    <property type="entry name" value="Glycogen Phosphorylase B"/>
    <property type="match status" value="1"/>
</dbReference>
<gene>
    <name evidence="2" type="ORF">DW707_06600</name>
</gene>
<dbReference type="Pfam" id="PF13524">
    <property type="entry name" value="Glyco_trans_1_2"/>
    <property type="match status" value="1"/>
</dbReference>
<evidence type="ECO:0000313" key="2">
    <source>
        <dbReference type="EMBL" id="RHE98671.1"/>
    </source>
</evidence>
<dbReference type="Proteomes" id="UP000286271">
    <property type="component" value="Unassembled WGS sequence"/>
</dbReference>
<organism evidence="2 3">
    <name type="scientific">Roseburia inulinivorans</name>
    <dbReference type="NCBI Taxonomy" id="360807"/>
    <lineage>
        <taxon>Bacteria</taxon>
        <taxon>Bacillati</taxon>
        <taxon>Bacillota</taxon>
        <taxon>Clostridia</taxon>
        <taxon>Lachnospirales</taxon>
        <taxon>Lachnospiraceae</taxon>
        <taxon>Roseburia</taxon>
    </lineage>
</organism>
<dbReference type="AlphaFoldDB" id="A0A414LVJ3"/>